<dbReference type="PANTHER" id="PTHR11910">
    <property type="entry name" value="ATP SYNTHASE DELTA CHAIN"/>
    <property type="match status" value="1"/>
</dbReference>
<keyword evidence="10" id="KW-1185">Reference proteome</keyword>
<dbReference type="GO" id="GO:0045259">
    <property type="term" value="C:proton-transporting ATP synthase complex"/>
    <property type="evidence" value="ECO:0007669"/>
    <property type="project" value="EnsemblFungi"/>
</dbReference>
<keyword evidence="4" id="KW-0813">Transport</keyword>
<dbReference type="GO" id="GO:0046933">
    <property type="term" value="F:proton-transporting ATP synthase activity, rotational mechanism"/>
    <property type="evidence" value="ECO:0007669"/>
    <property type="project" value="EnsemblFungi"/>
</dbReference>
<dbReference type="RefSeq" id="XP_007406071.1">
    <property type="nucleotide sequence ID" value="XM_007406009.1"/>
</dbReference>
<dbReference type="InParanoid" id="F4R9X2"/>
<dbReference type="HAMAP" id="MF_01416">
    <property type="entry name" value="ATP_synth_delta_bact"/>
    <property type="match status" value="1"/>
</dbReference>
<dbReference type="HOGENOM" id="CLU_085114_0_0_1"/>
<dbReference type="OrthoDB" id="1262810at2759"/>
<dbReference type="eggNOG" id="KOG1662">
    <property type="taxonomic scope" value="Eukaryota"/>
</dbReference>
<accession>F4R9X2</accession>
<evidence type="ECO:0000256" key="7">
    <source>
        <dbReference type="ARBA" id="ARBA00023136"/>
    </source>
</evidence>
<dbReference type="VEuPathDB" id="FungiDB:MELLADRAFT_47109"/>
<evidence type="ECO:0000256" key="4">
    <source>
        <dbReference type="ARBA" id="ARBA00022448"/>
    </source>
</evidence>
<proteinExistence type="inferred from homology"/>
<dbReference type="FunCoup" id="F4R9X2">
    <property type="interactions" value="264"/>
</dbReference>
<comment type="similarity">
    <text evidence="2">Belongs to the ATPase delta chain family.</text>
</comment>
<reference evidence="10" key="1">
    <citation type="journal article" date="2011" name="Proc. Natl. Acad. Sci. U.S.A.">
        <title>Obligate biotrophy features unraveled by the genomic analysis of rust fungi.</title>
        <authorList>
            <person name="Duplessis S."/>
            <person name="Cuomo C.A."/>
            <person name="Lin Y.-C."/>
            <person name="Aerts A."/>
            <person name="Tisserant E."/>
            <person name="Veneault-Fourrey C."/>
            <person name="Joly D.L."/>
            <person name="Hacquard S."/>
            <person name="Amselem J."/>
            <person name="Cantarel B.L."/>
            <person name="Chiu R."/>
            <person name="Coutinho P.M."/>
            <person name="Feau N."/>
            <person name="Field M."/>
            <person name="Frey P."/>
            <person name="Gelhaye E."/>
            <person name="Goldberg J."/>
            <person name="Grabherr M.G."/>
            <person name="Kodira C.D."/>
            <person name="Kohler A."/>
            <person name="Kuees U."/>
            <person name="Lindquist E.A."/>
            <person name="Lucas S.M."/>
            <person name="Mago R."/>
            <person name="Mauceli E."/>
            <person name="Morin E."/>
            <person name="Murat C."/>
            <person name="Pangilinan J.L."/>
            <person name="Park R."/>
            <person name="Pearson M."/>
            <person name="Quesneville H."/>
            <person name="Rouhier N."/>
            <person name="Sakthikumar S."/>
            <person name="Salamov A.A."/>
            <person name="Schmutz J."/>
            <person name="Selles B."/>
            <person name="Shapiro H."/>
            <person name="Tanguay P."/>
            <person name="Tuskan G.A."/>
            <person name="Henrissat B."/>
            <person name="Van de Peer Y."/>
            <person name="Rouze P."/>
            <person name="Ellis J.G."/>
            <person name="Dodds P.N."/>
            <person name="Schein J.E."/>
            <person name="Zhong S."/>
            <person name="Hamelin R.C."/>
            <person name="Grigoriev I.V."/>
            <person name="Szabo L.J."/>
            <person name="Martin F."/>
        </authorList>
    </citation>
    <scope>NUCLEOTIDE SEQUENCE [LARGE SCALE GENOMIC DNA]</scope>
    <source>
        <strain evidence="10">98AG31 / pathotype 3-4-7</strain>
    </source>
</reference>
<name>F4R9X2_MELLP</name>
<dbReference type="AlphaFoldDB" id="F4R9X2"/>
<comment type="subcellular location">
    <subcellularLocation>
        <location evidence="1">Membrane</location>
    </subcellularLocation>
</comment>
<keyword evidence="6" id="KW-0406">Ion transport</keyword>
<gene>
    <name evidence="9" type="ORF">MELLADRAFT_47109</name>
</gene>
<evidence type="ECO:0000256" key="5">
    <source>
        <dbReference type="ARBA" id="ARBA00022781"/>
    </source>
</evidence>
<evidence type="ECO:0000256" key="3">
    <source>
        <dbReference type="ARBA" id="ARBA00014723"/>
    </source>
</evidence>
<dbReference type="EMBL" id="GL883094">
    <property type="protein sequence ID" value="EGG10602.1"/>
    <property type="molecule type" value="Genomic_DNA"/>
</dbReference>
<dbReference type="Pfam" id="PF00213">
    <property type="entry name" value="OSCP"/>
    <property type="match status" value="1"/>
</dbReference>
<dbReference type="SUPFAM" id="SSF47928">
    <property type="entry name" value="N-terminal domain of the delta subunit of the F1F0-ATP synthase"/>
    <property type="match status" value="1"/>
</dbReference>
<dbReference type="PRINTS" id="PR00125">
    <property type="entry name" value="ATPASEDELTA"/>
</dbReference>
<dbReference type="Gene3D" id="1.10.520.20">
    <property type="entry name" value="N-terminal domain of the delta subunit of the F1F0-ATP synthase"/>
    <property type="match status" value="1"/>
</dbReference>
<evidence type="ECO:0000256" key="6">
    <source>
        <dbReference type="ARBA" id="ARBA00023065"/>
    </source>
</evidence>
<dbReference type="STRING" id="747676.F4R9X2"/>
<evidence type="ECO:0000256" key="2">
    <source>
        <dbReference type="ARBA" id="ARBA00007046"/>
    </source>
</evidence>
<evidence type="ECO:0000313" key="10">
    <source>
        <dbReference type="Proteomes" id="UP000001072"/>
    </source>
</evidence>
<dbReference type="GeneID" id="18928401"/>
<keyword evidence="7" id="KW-0472">Membrane</keyword>
<organism evidence="10">
    <name type="scientific">Melampsora larici-populina (strain 98AG31 / pathotype 3-4-7)</name>
    <name type="common">Poplar leaf rust fungus</name>
    <dbReference type="NCBI Taxonomy" id="747676"/>
    <lineage>
        <taxon>Eukaryota</taxon>
        <taxon>Fungi</taxon>
        <taxon>Dikarya</taxon>
        <taxon>Basidiomycota</taxon>
        <taxon>Pucciniomycotina</taxon>
        <taxon>Pucciniomycetes</taxon>
        <taxon>Pucciniales</taxon>
        <taxon>Melampsoraceae</taxon>
        <taxon>Melampsora</taxon>
    </lineage>
</organism>
<dbReference type="Proteomes" id="UP000001072">
    <property type="component" value="Unassembled WGS sequence"/>
</dbReference>
<protein>
    <recommendedName>
        <fullName evidence="3">ATP synthase subunit 5, mitochondrial</fullName>
    </recommendedName>
</protein>
<sequence length="215" mass="22876">MASNSICRTLRNTRGYATAASKSPPVQLQGLSGKYASALYTATVKKDAKLLSTVEKDVTSVQKILSGAGGASIKEFLQNPTLQSAERKKGISTMLSKLPSAPNEMTQNLLSVLAENGRLYETEKVIEDFLTLMSAHRGEITITITSAQPLDSALQSRLEASLKKSATAQGKTVKIKNNVNASVMGGLVVDFGDKTIDLSVSSRVNKLNGLLSESI</sequence>
<dbReference type="InterPro" id="IPR000711">
    <property type="entry name" value="ATPase_OSCP/dsu"/>
</dbReference>
<keyword evidence="5" id="KW-0375">Hydrogen ion transport</keyword>
<keyword evidence="8" id="KW-0066">ATP synthesis</keyword>
<evidence type="ECO:0000256" key="8">
    <source>
        <dbReference type="ARBA" id="ARBA00023310"/>
    </source>
</evidence>
<evidence type="ECO:0000256" key="1">
    <source>
        <dbReference type="ARBA" id="ARBA00004370"/>
    </source>
</evidence>
<dbReference type="NCBIfam" id="TIGR01145">
    <property type="entry name" value="ATP_synt_delta"/>
    <property type="match status" value="1"/>
</dbReference>
<dbReference type="KEGG" id="mlr:MELLADRAFT_47109"/>
<evidence type="ECO:0000313" key="9">
    <source>
        <dbReference type="EMBL" id="EGG10602.1"/>
    </source>
</evidence>
<dbReference type="InterPro" id="IPR026015">
    <property type="entry name" value="ATP_synth_OSCP/delta_N_sf"/>
</dbReference>
<dbReference type="GO" id="GO:0005743">
    <property type="term" value="C:mitochondrial inner membrane"/>
    <property type="evidence" value="ECO:0007669"/>
    <property type="project" value="EnsemblFungi"/>
</dbReference>